<evidence type="ECO:0000256" key="1">
    <source>
        <dbReference type="SAM" id="MobiDB-lite"/>
    </source>
</evidence>
<organism evidence="2 3">
    <name type="scientific">Parathielavia hyrcaniae</name>
    <dbReference type="NCBI Taxonomy" id="113614"/>
    <lineage>
        <taxon>Eukaryota</taxon>
        <taxon>Fungi</taxon>
        <taxon>Dikarya</taxon>
        <taxon>Ascomycota</taxon>
        <taxon>Pezizomycotina</taxon>
        <taxon>Sordariomycetes</taxon>
        <taxon>Sordariomycetidae</taxon>
        <taxon>Sordariales</taxon>
        <taxon>Chaetomiaceae</taxon>
        <taxon>Parathielavia</taxon>
    </lineage>
</organism>
<reference evidence="2" key="2">
    <citation type="submission" date="2023-05" db="EMBL/GenBank/DDBJ databases">
        <authorList>
            <consortium name="Lawrence Berkeley National Laboratory"/>
            <person name="Steindorff A."/>
            <person name="Hensen N."/>
            <person name="Bonometti L."/>
            <person name="Westerberg I."/>
            <person name="Brannstrom I.O."/>
            <person name="Guillou S."/>
            <person name="Cros-Aarteil S."/>
            <person name="Calhoun S."/>
            <person name="Haridas S."/>
            <person name="Kuo A."/>
            <person name="Mondo S."/>
            <person name="Pangilinan J."/>
            <person name="Riley R."/>
            <person name="Labutti K."/>
            <person name="Andreopoulos B."/>
            <person name="Lipzen A."/>
            <person name="Chen C."/>
            <person name="Yanf M."/>
            <person name="Daum C."/>
            <person name="Ng V."/>
            <person name="Clum A."/>
            <person name="Ohm R."/>
            <person name="Martin F."/>
            <person name="Silar P."/>
            <person name="Natvig D."/>
            <person name="Lalanne C."/>
            <person name="Gautier V."/>
            <person name="Ament-Velasquez S.L."/>
            <person name="Kruys A."/>
            <person name="Hutchinson M.I."/>
            <person name="Powell A.J."/>
            <person name="Barry K."/>
            <person name="Miller A.N."/>
            <person name="Grigoriev I.V."/>
            <person name="Debuchy R."/>
            <person name="Gladieux P."/>
            <person name="Thoren M.H."/>
            <person name="Johannesson H."/>
        </authorList>
    </citation>
    <scope>NUCLEOTIDE SEQUENCE</scope>
    <source>
        <strain evidence="2">CBS 757.83</strain>
    </source>
</reference>
<sequence length="284" mass="30931">MPLLVAPTRCHEGDVPGVPGLDRCRSCFQLASGGKLRVVQRRAGWAWDGFEDGVGGTSTNRAGRHPTNGVNRSESACGCLDKERLRESCRNRDSFARSGATVRPPVGTGAAALDLECRVSWGIAGAELQEIRPGCWGMRSQTLYKTPASVASNENLELKGAEDNKQSEWEPRAPSGRHVETRHTNPISGCGFFPRSAVRVGRPPSSLPSRAVWSACWEDKLRNTDLDETLSPPPRSRSRNCGVTVEAGTWRLKIDRGRCIIALRGGSRLCKAWLPGGAFPVWSR</sequence>
<keyword evidence="3" id="KW-1185">Reference proteome</keyword>
<evidence type="ECO:0000313" key="2">
    <source>
        <dbReference type="EMBL" id="KAK4100173.1"/>
    </source>
</evidence>
<proteinExistence type="predicted"/>
<comment type="caution">
    <text evidence="2">The sequence shown here is derived from an EMBL/GenBank/DDBJ whole genome shotgun (WGS) entry which is preliminary data.</text>
</comment>
<evidence type="ECO:0000313" key="3">
    <source>
        <dbReference type="Proteomes" id="UP001305647"/>
    </source>
</evidence>
<protein>
    <submittedName>
        <fullName evidence="2">Uncharacterized protein</fullName>
    </submittedName>
</protein>
<dbReference type="AlphaFoldDB" id="A0AAN6PYI7"/>
<name>A0AAN6PYI7_9PEZI</name>
<dbReference type="Proteomes" id="UP001305647">
    <property type="component" value="Unassembled WGS sequence"/>
</dbReference>
<feature type="region of interest" description="Disordered" evidence="1">
    <location>
        <begin position="157"/>
        <end position="181"/>
    </location>
</feature>
<gene>
    <name evidence="2" type="ORF">N658DRAFT_141406</name>
</gene>
<reference evidence="2" key="1">
    <citation type="journal article" date="2023" name="Mol. Phylogenet. Evol.">
        <title>Genome-scale phylogeny and comparative genomics of the fungal order Sordariales.</title>
        <authorList>
            <person name="Hensen N."/>
            <person name="Bonometti L."/>
            <person name="Westerberg I."/>
            <person name="Brannstrom I.O."/>
            <person name="Guillou S."/>
            <person name="Cros-Aarteil S."/>
            <person name="Calhoun S."/>
            <person name="Haridas S."/>
            <person name="Kuo A."/>
            <person name="Mondo S."/>
            <person name="Pangilinan J."/>
            <person name="Riley R."/>
            <person name="LaButti K."/>
            <person name="Andreopoulos B."/>
            <person name="Lipzen A."/>
            <person name="Chen C."/>
            <person name="Yan M."/>
            <person name="Daum C."/>
            <person name="Ng V."/>
            <person name="Clum A."/>
            <person name="Steindorff A."/>
            <person name="Ohm R.A."/>
            <person name="Martin F."/>
            <person name="Silar P."/>
            <person name="Natvig D.O."/>
            <person name="Lalanne C."/>
            <person name="Gautier V."/>
            <person name="Ament-Velasquez S.L."/>
            <person name="Kruys A."/>
            <person name="Hutchinson M.I."/>
            <person name="Powell A.J."/>
            <person name="Barry K."/>
            <person name="Miller A.N."/>
            <person name="Grigoriev I.V."/>
            <person name="Debuchy R."/>
            <person name="Gladieux P."/>
            <person name="Hiltunen Thoren M."/>
            <person name="Johannesson H."/>
        </authorList>
    </citation>
    <scope>NUCLEOTIDE SEQUENCE</scope>
    <source>
        <strain evidence="2">CBS 757.83</strain>
    </source>
</reference>
<dbReference type="EMBL" id="MU863643">
    <property type="protein sequence ID" value="KAK4100173.1"/>
    <property type="molecule type" value="Genomic_DNA"/>
</dbReference>
<accession>A0AAN6PYI7</accession>